<dbReference type="PROSITE" id="PS50928">
    <property type="entry name" value="ABC_TM1"/>
    <property type="match status" value="1"/>
</dbReference>
<feature type="transmembrane region" description="Helical" evidence="7">
    <location>
        <begin position="237"/>
        <end position="256"/>
    </location>
</feature>
<evidence type="ECO:0000256" key="4">
    <source>
        <dbReference type="ARBA" id="ARBA00022692"/>
    </source>
</evidence>
<evidence type="ECO:0000256" key="1">
    <source>
        <dbReference type="ARBA" id="ARBA00004651"/>
    </source>
</evidence>
<feature type="domain" description="ABC transmembrane type-1" evidence="8">
    <location>
        <begin position="70"/>
        <end position="260"/>
    </location>
</feature>
<accession>Q9ZAS4</accession>
<evidence type="ECO:0000256" key="5">
    <source>
        <dbReference type="ARBA" id="ARBA00022989"/>
    </source>
</evidence>
<feature type="transmembrane region" description="Helical" evidence="7">
    <location>
        <begin position="135"/>
        <end position="152"/>
    </location>
</feature>
<evidence type="ECO:0000313" key="9">
    <source>
        <dbReference type="EMBL" id="AAC67219.1"/>
    </source>
</evidence>
<name>Q9ZAS4_STRPY</name>
<dbReference type="InterPro" id="IPR035906">
    <property type="entry name" value="MetI-like_sf"/>
</dbReference>
<organism evidence="9">
    <name type="scientific">Streptococcus pyogenes</name>
    <dbReference type="NCBI Taxonomy" id="1314"/>
    <lineage>
        <taxon>Bacteria</taxon>
        <taxon>Bacillati</taxon>
        <taxon>Bacillota</taxon>
        <taxon>Bacilli</taxon>
        <taxon>Lactobacillales</taxon>
        <taxon>Streptococcaceae</taxon>
        <taxon>Streptococcus</taxon>
    </lineage>
</organism>
<proteinExistence type="inferred from homology"/>
<keyword evidence="5 7" id="KW-1133">Transmembrane helix</keyword>
<dbReference type="CDD" id="cd06261">
    <property type="entry name" value="TM_PBP2"/>
    <property type="match status" value="1"/>
</dbReference>
<feature type="transmembrane region" description="Helical" evidence="7">
    <location>
        <begin position="70"/>
        <end position="94"/>
    </location>
</feature>
<evidence type="ECO:0000259" key="8">
    <source>
        <dbReference type="PROSITE" id="PS50928"/>
    </source>
</evidence>
<dbReference type="Pfam" id="PF00528">
    <property type="entry name" value="BPD_transp_1"/>
    <property type="match status" value="1"/>
</dbReference>
<dbReference type="AlphaFoldDB" id="Q9ZAS4"/>
<dbReference type="PANTHER" id="PTHR43386">
    <property type="entry name" value="OLIGOPEPTIDE TRANSPORT SYSTEM PERMEASE PROTEIN APPC"/>
    <property type="match status" value="1"/>
</dbReference>
<gene>
    <name evidence="9" type="primary">dppC</name>
</gene>
<feature type="transmembrane region" description="Helical" evidence="7">
    <location>
        <begin position="106"/>
        <end position="129"/>
    </location>
</feature>
<evidence type="ECO:0000256" key="7">
    <source>
        <dbReference type="RuleBase" id="RU363032"/>
    </source>
</evidence>
<comment type="subcellular location">
    <subcellularLocation>
        <location evidence="1 7">Cell membrane</location>
        <topology evidence="1 7">Multi-pass membrane protein</topology>
    </subcellularLocation>
</comment>
<dbReference type="GO" id="GO:0005886">
    <property type="term" value="C:plasma membrane"/>
    <property type="evidence" value="ECO:0007669"/>
    <property type="project" value="UniProtKB-SubCell"/>
</dbReference>
<reference evidence="9" key="1">
    <citation type="journal article" date="1998" name="Mol. Microbiol.">
        <title>The group A streptococcal dipeptide permease (Dpp) is involved in the uptake of essential amino acids and affects the expression of cysteine protease.</title>
        <authorList>
            <person name="Podbielski A."/>
            <person name="Leonard B.A."/>
        </authorList>
    </citation>
    <scope>NUCLEOTIDE SEQUENCE</scope>
    <source>
        <strain evidence="9">CS101</strain>
    </source>
</reference>
<feature type="transmembrane region" description="Helical" evidence="7">
    <location>
        <begin position="9"/>
        <end position="31"/>
    </location>
</feature>
<keyword evidence="6 7" id="KW-0472">Membrane</keyword>
<sequence length="274" mass="30567">MILKRRTMVLWQLGIAISLILSILALNLYFYRTPLETNAHSLSNLGPSLNHFFGTDGLGRDMFVRTIKGLYFSLQVGLLGALMGVFFATVFGVLAGLGNSLIDKIIAWLVDLFIGMPHLIFMILIFFVVGKGAQGVIIATAVTHWPFLARVIRNEVYDLKNKAFVQLSKSMGKTPYYIVRHHILPLIASQIFIGFILLFPHVILHEASMTFLGFGLSAEQPSVGIILSEAAKHISLGNWWLVVFPGLYLILVVNAFDTIGESLKKLFYPQTDHF</sequence>
<keyword evidence="2 7" id="KW-0813">Transport</keyword>
<protein>
    <submittedName>
        <fullName evidence="9">Transmembrane transport protein DppC</fullName>
    </submittedName>
</protein>
<keyword evidence="3" id="KW-1003">Cell membrane</keyword>
<dbReference type="InterPro" id="IPR000515">
    <property type="entry name" value="MetI-like"/>
</dbReference>
<feature type="transmembrane region" description="Helical" evidence="7">
    <location>
        <begin position="183"/>
        <end position="204"/>
    </location>
</feature>
<dbReference type="SUPFAM" id="SSF161098">
    <property type="entry name" value="MetI-like"/>
    <property type="match status" value="1"/>
</dbReference>
<dbReference type="BRENDA" id="7.4.2.9">
    <property type="organism ID" value="5935"/>
</dbReference>
<dbReference type="InterPro" id="IPR050366">
    <property type="entry name" value="BP-dependent_transpt_permease"/>
</dbReference>
<keyword evidence="4 7" id="KW-0812">Transmembrane</keyword>
<dbReference type="PANTHER" id="PTHR43386:SF23">
    <property type="entry name" value="ABC TRANSPORTER"/>
    <property type="match status" value="1"/>
</dbReference>
<evidence type="ECO:0000256" key="3">
    <source>
        <dbReference type="ARBA" id="ARBA00022475"/>
    </source>
</evidence>
<comment type="similarity">
    <text evidence="7">Belongs to the binding-protein-dependent transport system permease family.</text>
</comment>
<dbReference type="Gene3D" id="1.10.3720.10">
    <property type="entry name" value="MetI-like"/>
    <property type="match status" value="1"/>
</dbReference>
<dbReference type="EMBL" id="U78968">
    <property type="protein sequence ID" value="AAC67219.1"/>
    <property type="molecule type" value="Genomic_DNA"/>
</dbReference>
<evidence type="ECO:0000256" key="6">
    <source>
        <dbReference type="ARBA" id="ARBA00023136"/>
    </source>
</evidence>
<dbReference type="GO" id="GO:0055085">
    <property type="term" value="P:transmembrane transport"/>
    <property type="evidence" value="ECO:0007669"/>
    <property type="project" value="InterPro"/>
</dbReference>
<evidence type="ECO:0000256" key="2">
    <source>
        <dbReference type="ARBA" id="ARBA00022448"/>
    </source>
</evidence>